<organism evidence="1 2">
    <name type="scientific">Phyllobacterium salinisoli</name>
    <dbReference type="NCBI Taxonomy" id="1899321"/>
    <lineage>
        <taxon>Bacteria</taxon>
        <taxon>Pseudomonadati</taxon>
        <taxon>Pseudomonadota</taxon>
        <taxon>Alphaproteobacteria</taxon>
        <taxon>Hyphomicrobiales</taxon>
        <taxon>Phyllobacteriaceae</taxon>
        <taxon>Phyllobacterium</taxon>
    </lineage>
</organism>
<sequence>MQESQANCLGVLLESMVLSQGCAAGLDVESWGGEGMGIHEQPGRQAGALQLRGGIQCHGGQFAGMSGEAAENARQAYSEAVGQRVRRAFELLEERYGSGLPELKRDMLLAHYVYGLMAVLLAGEAPVRHLKAIESHLKEIIPAERAARALQAVPEEGDAWLESTLASIEAIGGKHGEALLAQGIAATQFKPFSNKNALTTGSAEPVLNARDAQEEILTR</sequence>
<comment type="caution">
    <text evidence="1">The sequence shown here is derived from an EMBL/GenBank/DDBJ whole genome shotgun (WGS) entry which is preliminary data.</text>
</comment>
<protein>
    <submittedName>
        <fullName evidence="1">Uncharacterized protein</fullName>
    </submittedName>
</protein>
<dbReference type="AlphaFoldDB" id="A0A368JWT2"/>
<name>A0A368JWT2_9HYPH</name>
<gene>
    <name evidence="1" type="ORF">DUT91_22885</name>
</gene>
<keyword evidence="2" id="KW-1185">Reference proteome</keyword>
<evidence type="ECO:0000313" key="2">
    <source>
        <dbReference type="Proteomes" id="UP000253420"/>
    </source>
</evidence>
<dbReference type="EMBL" id="QOZG01000020">
    <property type="protein sequence ID" value="RCS21617.1"/>
    <property type="molecule type" value="Genomic_DNA"/>
</dbReference>
<proteinExistence type="predicted"/>
<dbReference type="Proteomes" id="UP000253420">
    <property type="component" value="Unassembled WGS sequence"/>
</dbReference>
<accession>A0A368JWT2</accession>
<dbReference type="OrthoDB" id="8075160at2"/>
<reference evidence="1 2" key="1">
    <citation type="submission" date="2018-07" db="EMBL/GenBank/DDBJ databases">
        <title>The draft genome of Phyllobacterium salinisoli.</title>
        <authorList>
            <person name="Liu L."/>
            <person name="Li L."/>
            <person name="Zhang X."/>
            <person name="Liang L."/>
        </authorList>
    </citation>
    <scope>NUCLEOTIDE SEQUENCE [LARGE SCALE GENOMIC DNA]</scope>
    <source>
        <strain evidence="1 2">LLAN61</strain>
    </source>
</reference>
<evidence type="ECO:0000313" key="1">
    <source>
        <dbReference type="EMBL" id="RCS21617.1"/>
    </source>
</evidence>